<name>A0A4Z2G3F2_9TELE</name>
<feature type="region of interest" description="Disordered" evidence="1">
    <location>
        <begin position="1"/>
        <end position="31"/>
    </location>
</feature>
<dbReference type="Proteomes" id="UP000314294">
    <property type="component" value="Unassembled WGS sequence"/>
</dbReference>
<comment type="caution">
    <text evidence="2">The sequence shown here is derived from an EMBL/GenBank/DDBJ whole genome shotgun (WGS) entry which is preliminary data.</text>
</comment>
<proteinExistence type="predicted"/>
<evidence type="ECO:0000256" key="1">
    <source>
        <dbReference type="SAM" id="MobiDB-lite"/>
    </source>
</evidence>
<dbReference type="EMBL" id="SRLO01000736">
    <property type="protein sequence ID" value="TNN47565.1"/>
    <property type="molecule type" value="Genomic_DNA"/>
</dbReference>
<keyword evidence="3" id="KW-1185">Reference proteome</keyword>
<reference evidence="2 3" key="1">
    <citation type="submission" date="2019-03" db="EMBL/GenBank/DDBJ databases">
        <title>First draft genome of Liparis tanakae, snailfish: a comprehensive survey of snailfish specific genes.</title>
        <authorList>
            <person name="Kim W."/>
            <person name="Song I."/>
            <person name="Jeong J.-H."/>
            <person name="Kim D."/>
            <person name="Kim S."/>
            <person name="Ryu S."/>
            <person name="Song J.Y."/>
            <person name="Lee S.K."/>
        </authorList>
    </citation>
    <scope>NUCLEOTIDE SEQUENCE [LARGE SCALE GENOMIC DNA]</scope>
    <source>
        <tissue evidence="2">Muscle</tissue>
    </source>
</reference>
<evidence type="ECO:0000313" key="3">
    <source>
        <dbReference type="Proteomes" id="UP000314294"/>
    </source>
</evidence>
<sequence length="110" mass="12252">MKGQSEMGQNEEAVTQNGVPKARFKTDGEEKRRRMRTLSALLGGEDDVLHRKLYQMITVNVLSLLRLCPLLLSTSICLMDHRGLDRGICLLLTTPWPCGDSAHSSLPPYA</sequence>
<evidence type="ECO:0000313" key="2">
    <source>
        <dbReference type="EMBL" id="TNN47565.1"/>
    </source>
</evidence>
<accession>A0A4Z2G3F2</accession>
<dbReference type="AlphaFoldDB" id="A0A4Z2G3F2"/>
<feature type="compositionally biased region" description="Polar residues" evidence="1">
    <location>
        <begin position="1"/>
        <end position="18"/>
    </location>
</feature>
<gene>
    <name evidence="2" type="ORF">EYF80_042231</name>
</gene>
<protein>
    <submittedName>
        <fullName evidence="2">Uncharacterized protein</fullName>
    </submittedName>
</protein>
<organism evidence="2 3">
    <name type="scientific">Liparis tanakae</name>
    <name type="common">Tanaka's snailfish</name>
    <dbReference type="NCBI Taxonomy" id="230148"/>
    <lineage>
        <taxon>Eukaryota</taxon>
        <taxon>Metazoa</taxon>
        <taxon>Chordata</taxon>
        <taxon>Craniata</taxon>
        <taxon>Vertebrata</taxon>
        <taxon>Euteleostomi</taxon>
        <taxon>Actinopterygii</taxon>
        <taxon>Neopterygii</taxon>
        <taxon>Teleostei</taxon>
        <taxon>Neoteleostei</taxon>
        <taxon>Acanthomorphata</taxon>
        <taxon>Eupercaria</taxon>
        <taxon>Perciformes</taxon>
        <taxon>Cottioidei</taxon>
        <taxon>Cottales</taxon>
        <taxon>Liparidae</taxon>
        <taxon>Liparis</taxon>
    </lineage>
</organism>